<reference evidence="1" key="1">
    <citation type="submission" date="2023-04" db="EMBL/GenBank/DDBJ databases">
        <title>A chromosome-level genome assembly of the parasitoid wasp Eretmocerus hayati.</title>
        <authorList>
            <person name="Zhong Y."/>
            <person name="Liu S."/>
            <person name="Liu Y."/>
        </authorList>
    </citation>
    <scope>NUCLEOTIDE SEQUENCE</scope>
    <source>
        <strain evidence="1">ZJU_SS_LIU_2023</strain>
    </source>
</reference>
<dbReference type="EMBL" id="CM056744">
    <property type="protein sequence ID" value="KAJ8665123.1"/>
    <property type="molecule type" value="Genomic_DNA"/>
</dbReference>
<gene>
    <name evidence="1" type="ORF">QAD02_006785</name>
</gene>
<dbReference type="Proteomes" id="UP001239111">
    <property type="component" value="Chromosome 4"/>
</dbReference>
<keyword evidence="2" id="KW-1185">Reference proteome</keyword>
<evidence type="ECO:0000313" key="2">
    <source>
        <dbReference type="Proteomes" id="UP001239111"/>
    </source>
</evidence>
<accession>A0ACC2N1W2</accession>
<evidence type="ECO:0000313" key="1">
    <source>
        <dbReference type="EMBL" id="KAJ8665123.1"/>
    </source>
</evidence>
<proteinExistence type="predicted"/>
<comment type="caution">
    <text evidence="1">The sequence shown here is derived from an EMBL/GenBank/DDBJ whole genome shotgun (WGS) entry which is preliminary data.</text>
</comment>
<sequence length="828" mass="95521">MIVNFSIALVIWCIVHRASALTNQEKRWAHFYAALTGRISIGLIYTQEDFEFHRERLDTRSFRERVDYYSVVKNDPQRKTKEERGKQLNKVLQCMHASVLGSVGFWILYNENEELRRYYQEALSAYYKSIQNRLSSKLLVRWPHISCDVDKEQLIMMSEVYRDDYRVEIIANQEDGKDSEVNYEEIIEFKPSYYERSSHKYGFKLAKHIDVSFLADDVSDEIRTEIRRRIKERLIQGSRNRVPSTHHMVSVERLSIFGNHYSVLRTNIQNSLSSAGKILTKRKLDNTQFFWKGQSTTIFPPGNGLPVDQHYLQLSVRDIVQPAGNLFFGPDPQLRAGDNKHNFDTEAELIWSPKEYKMLSKLDSKLITLLDRYKIADTRKKMDLARGSKSNNEDLTVSEKLKVIEDSVAEISSGKTDDEIKIIFEDFSSMFEEISKTFAVIRFTRRLESSEPLPFNPTLWDVSSANRWSILTIEEVDSNIMNEALPGWLQDIVYSVGNDTETEIPLKFEPRNDHVEIKNIEFPAPSTIGLQSLASLTAEEIHCINPFTGTPLIKMPVRKMVKMILDKDFDRAAKEFYQQASTSSAVPDIADFVMKELEKYPRSNVEIYSIQNDVCEEIIGKMFPEGLPFEMEEPISMATPPPSDDESPRLNDESIDLAIRLSMLSLCAEQSRRRAVRQITTESMKQKDLVCSKYFGCQIPFQKCIHASNSPCPIKDLIDSQLFNSISESNEIEFYSSAFAMILQEAENRGYIHGRKLSITDIQNYAYENAKNASSVVHGILSEICGITHQFDSHFYMDRLRGEYMRSCDISISESLWDRSFIDFIGSE</sequence>
<protein>
    <submittedName>
        <fullName evidence="1">Uncharacterized protein</fullName>
    </submittedName>
</protein>
<name>A0ACC2N1W2_9HYME</name>
<organism evidence="1 2">
    <name type="scientific">Eretmocerus hayati</name>
    <dbReference type="NCBI Taxonomy" id="131215"/>
    <lineage>
        <taxon>Eukaryota</taxon>
        <taxon>Metazoa</taxon>
        <taxon>Ecdysozoa</taxon>
        <taxon>Arthropoda</taxon>
        <taxon>Hexapoda</taxon>
        <taxon>Insecta</taxon>
        <taxon>Pterygota</taxon>
        <taxon>Neoptera</taxon>
        <taxon>Endopterygota</taxon>
        <taxon>Hymenoptera</taxon>
        <taxon>Apocrita</taxon>
        <taxon>Proctotrupomorpha</taxon>
        <taxon>Chalcidoidea</taxon>
        <taxon>Aphelinidae</taxon>
        <taxon>Aphelininae</taxon>
        <taxon>Eretmocerus</taxon>
    </lineage>
</organism>